<evidence type="ECO:0000313" key="3">
    <source>
        <dbReference type="Proteomes" id="UP001324287"/>
    </source>
</evidence>
<name>A0ABZ1B5I3_9ACTN</name>
<evidence type="ECO:0008006" key="4">
    <source>
        <dbReference type="Google" id="ProtNLM"/>
    </source>
</evidence>
<dbReference type="EMBL" id="CP141261">
    <property type="protein sequence ID" value="WRL66072.1"/>
    <property type="molecule type" value="Genomic_DNA"/>
</dbReference>
<evidence type="ECO:0000256" key="1">
    <source>
        <dbReference type="SAM" id="MobiDB-lite"/>
    </source>
</evidence>
<organism evidence="2 3">
    <name type="scientific">Blastococcus brunescens</name>
    <dbReference type="NCBI Taxonomy" id="1564165"/>
    <lineage>
        <taxon>Bacteria</taxon>
        <taxon>Bacillati</taxon>
        <taxon>Actinomycetota</taxon>
        <taxon>Actinomycetes</taxon>
        <taxon>Geodermatophilales</taxon>
        <taxon>Geodermatophilaceae</taxon>
        <taxon>Blastococcus</taxon>
    </lineage>
</organism>
<feature type="region of interest" description="Disordered" evidence="1">
    <location>
        <begin position="1"/>
        <end position="31"/>
    </location>
</feature>
<sequence length="134" mass="13789">MTADDLAPGRSAASDDFCRTDTPARPAGRLDDTRCSVRALTRGDSPMATASPAQRWLLIEQPGPWGRDALTGSRFDAEVAPLLAGRSRAEGCACCWCAAPVTGSPTRDAGGPMPTAAQGARASGGRCGRPTPTC</sequence>
<accession>A0ABZ1B5I3</accession>
<proteinExistence type="predicted"/>
<dbReference type="Proteomes" id="UP001324287">
    <property type="component" value="Chromosome"/>
</dbReference>
<keyword evidence="3" id="KW-1185">Reference proteome</keyword>
<dbReference type="RefSeq" id="WP_324277389.1">
    <property type="nucleotide sequence ID" value="NZ_CP141261.1"/>
</dbReference>
<feature type="region of interest" description="Disordered" evidence="1">
    <location>
        <begin position="105"/>
        <end position="134"/>
    </location>
</feature>
<protein>
    <recommendedName>
        <fullName evidence="4">Sucrase ferredoxin</fullName>
    </recommendedName>
</protein>
<reference evidence="2 3" key="1">
    <citation type="submission" date="2023-12" db="EMBL/GenBank/DDBJ databases">
        <title>Blastococcus brunescens sp. nov., an actonobacterium isolated from sandstone collected in sahara desert.</title>
        <authorList>
            <person name="Gtari M."/>
            <person name="Ghodhbane F."/>
        </authorList>
    </citation>
    <scope>NUCLEOTIDE SEQUENCE [LARGE SCALE GENOMIC DNA]</scope>
    <source>
        <strain evidence="2 3">BMG 8361</strain>
    </source>
</reference>
<gene>
    <name evidence="2" type="ORF">U6N30_11350</name>
</gene>
<evidence type="ECO:0000313" key="2">
    <source>
        <dbReference type="EMBL" id="WRL66072.1"/>
    </source>
</evidence>